<dbReference type="Proteomes" id="UP000193926">
    <property type="component" value="Unassembled WGS sequence"/>
</dbReference>
<reference evidence="3 4" key="1">
    <citation type="submission" date="2014-03" db="EMBL/GenBank/DDBJ databases">
        <title>The draft genome sequence of Marivita geojedonensis KCTC 23882.</title>
        <authorList>
            <person name="Lai Q."/>
            <person name="Shao Z."/>
        </authorList>
    </citation>
    <scope>NUCLEOTIDE SEQUENCE [LARGE SCALE GENOMIC DNA]</scope>
    <source>
        <strain evidence="3 4">DPG-138</strain>
    </source>
</reference>
<proteinExistence type="predicted"/>
<dbReference type="RefSeq" id="WP_085638797.1">
    <property type="nucleotide sequence ID" value="NZ_JFKC01000014.1"/>
</dbReference>
<accession>A0A1X4NJ77</accession>
<dbReference type="OrthoDB" id="8479416at2"/>
<evidence type="ECO:0000256" key="1">
    <source>
        <dbReference type="SAM" id="Phobius"/>
    </source>
</evidence>
<sequence>MADMQVTAPVRGERTSGNLATAANWLGAAMSLALIVGVSVWGYRLIMRDVSGVPVVRAIEGPMRVAPENPGGQIARHEGLAVNNVAGTGTSAPPPDQIVLAPQPLDLTDEDLPVAELADAPQPELSEQEQLALASLREDADSEAPALALTDIANADDPIKALADQIAANATPLTDIEPAPETGVFDTDAEQEVASTTPIIPVSVPGVARSLRPAQRPADLQLASLSAPIQAAASGTAEVDPSDIPSGTRLVQFGAYDSPDIAREQWDQLQARFGEYLDDKDRVIEQATSGGRIFYRLRAHGFEDLSDSRRFCAALVAEGADCIPVVSR</sequence>
<feature type="transmembrane region" description="Helical" evidence="1">
    <location>
        <begin position="22"/>
        <end position="43"/>
    </location>
</feature>
<dbReference type="AlphaFoldDB" id="A0A1X4NJ77"/>
<keyword evidence="1" id="KW-0472">Membrane</keyword>
<dbReference type="Gene3D" id="3.30.70.1070">
    <property type="entry name" value="Sporulation related repeat"/>
    <property type="match status" value="1"/>
</dbReference>
<organism evidence="3 4">
    <name type="scientific">Marivita geojedonensis</name>
    <dbReference type="NCBI Taxonomy" id="1123756"/>
    <lineage>
        <taxon>Bacteria</taxon>
        <taxon>Pseudomonadati</taxon>
        <taxon>Pseudomonadota</taxon>
        <taxon>Alphaproteobacteria</taxon>
        <taxon>Rhodobacterales</taxon>
        <taxon>Roseobacteraceae</taxon>
        <taxon>Marivita</taxon>
    </lineage>
</organism>
<dbReference type="InterPro" id="IPR036680">
    <property type="entry name" value="SPOR-like_sf"/>
</dbReference>
<protein>
    <recommendedName>
        <fullName evidence="2">SPOR domain-containing protein</fullName>
    </recommendedName>
</protein>
<dbReference type="EMBL" id="JFKC01000014">
    <property type="protein sequence ID" value="OSQ49311.1"/>
    <property type="molecule type" value="Genomic_DNA"/>
</dbReference>
<keyword evidence="1" id="KW-0812">Transmembrane</keyword>
<dbReference type="PROSITE" id="PS51724">
    <property type="entry name" value="SPOR"/>
    <property type="match status" value="1"/>
</dbReference>
<gene>
    <name evidence="3" type="ORF">MGEO_13660</name>
</gene>
<dbReference type="GO" id="GO:0042834">
    <property type="term" value="F:peptidoglycan binding"/>
    <property type="evidence" value="ECO:0007669"/>
    <property type="project" value="InterPro"/>
</dbReference>
<dbReference type="STRING" id="1123756.MGEO_13660"/>
<dbReference type="InterPro" id="IPR007730">
    <property type="entry name" value="SPOR-like_dom"/>
</dbReference>
<keyword evidence="4" id="KW-1185">Reference proteome</keyword>
<keyword evidence="1" id="KW-1133">Transmembrane helix</keyword>
<evidence type="ECO:0000313" key="3">
    <source>
        <dbReference type="EMBL" id="OSQ49311.1"/>
    </source>
</evidence>
<comment type="caution">
    <text evidence="3">The sequence shown here is derived from an EMBL/GenBank/DDBJ whole genome shotgun (WGS) entry which is preliminary data.</text>
</comment>
<evidence type="ECO:0000259" key="2">
    <source>
        <dbReference type="PROSITE" id="PS51724"/>
    </source>
</evidence>
<evidence type="ECO:0000313" key="4">
    <source>
        <dbReference type="Proteomes" id="UP000193926"/>
    </source>
</evidence>
<feature type="domain" description="SPOR" evidence="2">
    <location>
        <begin position="243"/>
        <end position="328"/>
    </location>
</feature>
<dbReference type="Pfam" id="PF05036">
    <property type="entry name" value="SPOR"/>
    <property type="match status" value="1"/>
</dbReference>
<name>A0A1X4NJ77_9RHOB</name>